<comment type="caution">
    <text evidence="11">The sequence shown here is derived from an EMBL/GenBank/DDBJ whole genome shotgun (WGS) entry which is preliminary data.</text>
</comment>
<dbReference type="Gene3D" id="1.50.10.10">
    <property type="match status" value="1"/>
</dbReference>
<dbReference type="GO" id="GO:0004339">
    <property type="term" value="F:glucan 1,4-alpha-glucosidase activity"/>
    <property type="evidence" value="ECO:0007669"/>
    <property type="project" value="UniProtKB-EC"/>
</dbReference>
<evidence type="ECO:0000256" key="8">
    <source>
        <dbReference type="ARBA" id="ARBA00033442"/>
    </source>
</evidence>
<dbReference type="PRINTS" id="PR00736">
    <property type="entry name" value="GLHYDRLASE15"/>
</dbReference>
<gene>
    <name evidence="11" type="ORF">IMSHALPRED_000950</name>
</gene>
<evidence type="ECO:0000256" key="6">
    <source>
        <dbReference type="ARBA" id="ARBA00023277"/>
    </source>
</evidence>
<comment type="similarity">
    <text evidence="2">Belongs to the glycosyl hydrolase 15 family.</text>
</comment>
<keyword evidence="6" id="KW-0119">Carbohydrate metabolism</keyword>
<dbReference type="Gene3D" id="2.60.40.10">
    <property type="entry name" value="Immunoglobulins"/>
    <property type="match status" value="1"/>
</dbReference>
<dbReference type="InterPro" id="IPR013783">
    <property type="entry name" value="Ig-like_fold"/>
</dbReference>
<keyword evidence="7" id="KW-0624">Polysaccharide degradation</keyword>
<dbReference type="InterPro" id="IPR008928">
    <property type="entry name" value="6-hairpin_glycosidase_sf"/>
</dbReference>
<dbReference type="PANTHER" id="PTHR15048:SF0">
    <property type="entry name" value="STARCH-BINDING DOMAIN-CONTAINING PROTEIN 1"/>
    <property type="match status" value="1"/>
</dbReference>
<evidence type="ECO:0000256" key="1">
    <source>
        <dbReference type="ARBA" id="ARBA00001863"/>
    </source>
</evidence>
<dbReference type="SUPFAM" id="SSF49452">
    <property type="entry name" value="Starch-binding domain-like"/>
    <property type="match status" value="1"/>
</dbReference>
<dbReference type="Proteomes" id="UP000664534">
    <property type="component" value="Unassembled WGS sequence"/>
</dbReference>
<evidence type="ECO:0000313" key="11">
    <source>
        <dbReference type="EMBL" id="CAF9913228.1"/>
    </source>
</evidence>
<evidence type="ECO:0000259" key="10">
    <source>
        <dbReference type="PROSITE" id="PS51166"/>
    </source>
</evidence>
<dbReference type="EMBL" id="CAJPDT010000011">
    <property type="protein sequence ID" value="CAF9913228.1"/>
    <property type="molecule type" value="Genomic_DNA"/>
</dbReference>
<comment type="catalytic activity">
    <reaction evidence="1">
        <text>Hydrolysis of terminal (1-&gt;4)-linked alpha-D-glucose residues successively from non-reducing ends of the chains with release of beta-D-glucose.</text>
        <dbReference type="EC" id="3.2.1.3"/>
    </reaction>
</comment>
<accession>A0A8H3EZT8</accession>
<dbReference type="OrthoDB" id="550577at2759"/>
<dbReference type="AlphaFoldDB" id="A0A8H3EZT8"/>
<evidence type="ECO:0000256" key="2">
    <source>
        <dbReference type="ARBA" id="ARBA00006188"/>
    </source>
</evidence>
<evidence type="ECO:0000313" key="12">
    <source>
        <dbReference type="Proteomes" id="UP000664534"/>
    </source>
</evidence>
<reference evidence="11" key="1">
    <citation type="submission" date="2021-03" db="EMBL/GenBank/DDBJ databases">
        <authorList>
            <person name="Tagirdzhanova G."/>
        </authorList>
    </citation>
    <scope>NUCLEOTIDE SEQUENCE</scope>
</reference>
<evidence type="ECO:0000256" key="5">
    <source>
        <dbReference type="ARBA" id="ARBA00023180"/>
    </source>
</evidence>
<dbReference type="FunFam" id="2.60.40.10:FF:000552">
    <property type="entry name" value="Related to glucoamylase"/>
    <property type="match status" value="1"/>
</dbReference>
<dbReference type="SMART" id="SM01065">
    <property type="entry name" value="CBM_2"/>
    <property type="match status" value="1"/>
</dbReference>
<dbReference type="SUPFAM" id="SSF48208">
    <property type="entry name" value="Six-hairpin glycosidases"/>
    <property type="match status" value="1"/>
</dbReference>
<proteinExistence type="inferred from homology"/>
<organism evidence="11 12">
    <name type="scientific">Imshaugia aleurites</name>
    <dbReference type="NCBI Taxonomy" id="172621"/>
    <lineage>
        <taxon>Eukaryota</taxon>
        <taxon>Fungi</taxon>
        <taxon>Dikarya</taxon>
        <taxon>Ascomycota</taxon>
        <taxon>Pezizomycotina</taxon>
        <taxon>Lecanoromycetes</taxon>
        <taxon>OSLEUM clade</taxon>
        <taxon>Lecanoromycetidae</taxon>
        <taxon>Lecanorales</taxon>
        <taxon>Lecanorineae</taxon>
        <taxon>Parmeliaceae</taxon>
        <taxon>Imshaugia</taxon>
    </lineage>
</organism>
<dbReference type="EC" id="3.2.1.3" evidence="3"/>
<dbReference type="InterPro" id="IPR011613">
    <property type="entry name" value="GH15-like"/>
</dbReference>
<dbReference type="PROSITE" id="PS51166">
    <property type="entry name" value="CBM20"/>
    <property type="match status" value="1"/>
</dbReference>
<protein>
    <recommendedName>
        <fullName evidence="3">glucan 1,4-alpha-glucosidase</fullName>
        <ecNumber evidence="3">3.2.1.3</ecNumber>
    </recommendedName>
    <alternativeName>
        <fullName evidence="9">1,4-alpha-D-glucan glucohydrolase</fullName>
    </alternativeName>
    <alternativeName>
        <fullName evidence="8">Glucan 1,4-alpha-glucosidase</fullName>
    </alternativeName>
</protein>
<dbReference type="InterPro" id="IPR012341">
    <property type="entry name" value="6hp_glycosidase-like_sf"/>
</dbReference>
<dbReference type="GO" id="GO:0000272">
    <property type="term" value="P:polysaccharide catabolic process"/>
    <property type="evidence" value="ECO:0007669"/>
    <property type="project" value="UniProtKB-KW"/>
</dbReference>
<dbReference type="Pfam" id="PF00686">
    <property type="entry name" value="CBM_20"/>
    <property type="match status" value="1"/>
</dbReference>
<dbReference type="CDD" id="cd05811">
    <property type="entry name" value="CBM20_glucoamylase"/>
    <property type="match status" value="1"/>
</dbReference>
<dbReference type="InterPro" id="IPR000165">
    <property type="entry name" value="Glucoamylase"/>
</dbReference>
<keyword evidence="5" id="KW-0325">Glycoprotein</keyword>
<evidence type="ECO:0000256" key="7">
    <source>
        <dbReference type="ARBA" id="ARBA00023326"/>
    </source>
</evidence>
<keyword evidence="4" id="KW-0732">Signal</keyword>
<evidence type="ECO:0000256" key="9">
    <source>
        <dbReference type="ARBA" id="ARBA00033473"/>
    </source>
</evidence>
<feature type="domain" description="CBM20" evidence="10">
    <location>
        <begin position="167"/>
        <end position="273"/>
    </location>
</feature>
<evidence type="ECO:0000256" key="4">
    <source>
        <dbReference type="ARBA" id="ARBA00022729"/>
    </source>
</evidence>
<evidence type="ECO:0000256" key="3">
    <source>
        <dbReference type="ARBA" id="ARBA00012593"/>
    </source>
</evidence>
<dbReference type="GO" id="GO:0016020">
    <property type="term" value="C:membrane"/>
    <property type="evidence" value="ECO:0007669"/>
    <property type="project" value="TreeGrafter"/>
</dbReference>
<dbReference type="InterPro" id="IPR034836">
    <property type="entry name" value="CBM20_glucoamylase"/>
</dbReference>
<dbReference type="PANTHER" id="PTHR15048">
    <property type="entry name" value="STARCH-BINDING DOMAIN-CONTAINING PROTEIN 1"/>
    <property type="match status" value="1"/>
</dbReference>
<keyword evidence="12" id="KW-1185">Reference proteome</keyword>
<sequence length="273" mass="28749">MSTKEVILGTSQKKYLATLAAAEQLYDALYQWNNLGSLTVTAINQPFFNDFLPSIATGTYTSSTPTYTTLTTAIKSYADGYLAIVSTNTPPNGSLAEQFSRATGSPLSATDLTWSYAAFLTAAARRSGQMPASWGEPGANTVLPSCSAASAPGTYSTPSATAPSPPCATVSSVSVTFNVAETTSFGQTILLAGSVSELGNWDLADAVPLSASDYQSEYPRWFVAVALPAGMTVLYKYVMEDSAGSVTWEDGSNRNFTVPTGCAAEVQVHDVWQ</sequence>
<dbReference type="InterPro" id="IPR013784">
    <property type="entry name" value="Carb-bd-like_fold"/>
</dbReference>
<dbReference type="Pfam" id="PF00723">
    <property type="entry name" value="Glyco_hydro_15"/>
    <property type="match status" value="1"/>
</dbReference>
<dbReference type="InterPro" id="IPR002044">
    <property type="entry name" value="CBM20"/>
</dbReference>
<dbReference type="GO" id="GO:2001070">
    <property type="term" value="F:starch binding"/>
    <property type="evidence" value="ECO:0007669"/>
    <property type="project" value="InterPro"/>
</dbReference>
<name>A0A8H3EZT8_9LECA</name>